<accession>A0A8K0RZR6</accession>
<evidence type="ECO:0000313" key="1">
    <source>
        <dbReference type="EMBL" id="KAH7251871.1"/>
    </source>
</evidence>
<dbReference type="InterPro" id="IPR027417">
    <property type="entry name" value="P-loop_NTPase"/>
</dbReference>
<dbReference type="Pfam" id="PF13238">
    <property type="entry name" value="AAA_18"/>
    <property type="match status" value="1"/>
</dbReference>
<keyword evidence="2" id="KW-1185">Reference proteome</keyword>
<evidence type="ECO:0000313" key="2">
    <source>
        <dbReference type="Proteomes" id="UP000813427"/>
    </source>
</evidence>
<dbReference type="AlphaFoldDB" id="A0A8K0RZR6"/>
<organism evidence="1 2">
    <name type="scientific">Fusarium tricinctum</name>
    <dbReference type="NCBI Taxonomy" id="61284"/>
    <lineage>
        <taxon>Eukaryota</taxon>
        <taxon>Fungi</taxon>
        <taxon>Dikarya</taxon>
        <taxon>Ascomycota</taxon>
        <taxon>Pezizomycotina</taxon>
        <taxon>Sordariomycetes</taxon>
        <taxon>Hypocreomycetidae</taxon>
        <taxon>Hypocreales</taxon>
        <taxon>Nectriaceae</taxon>
        <taxon>Fusarium</taxon>
        <taxon>Fusarium tricinctum species complex</taxon>
    </lineage>
</organism>
<comment type="caution">
    <text evidence="1">The sequence shown here is derived from an EMBL/GenBank/DDBJ whole genome shotgun (WGS) entry which is preliminary data.</text>
</comment>
<dbReference type="Proteomes" id="UP000813427">
    <property type="component" value="Unassembled WGS sequence"/>
</dbReference>
<sequence length="252" mass="28372">MCCGLFCLLEIFSPPPSTLTMSLPKSSNTPIEKALETLTISRQHHLQHLKTLRLSPSGKIVVLNGLPGTGKLTILKRLKELLPEFTTCLLDNHLLIDPVTAVIPNRTDRHHELRRLVRAPIFEELSNQARKGHTILMTACLAAGLPIDEAFYQEHLDISRSSDTTIYWINVECRRDIHEQRVSTPERQQDSKTKLTDKHLLRLIMDTHKLIEPDVVSRGDTGLKLAFEKLDVSGSVEDSVGCLLDIMVRSSM</sequence>
<protein>
    <submittedName>
        <fullName evidence="1">Uncharacterized protein</fullName>
    </submittedName>
</protein>
<gene>
    <name evidence="1" type="ORF">BKA59DRAFT_473091</name>
</gene>
<reference evidence="1" key="1">
    <citation type="journal article" date="2021" name="Nat. Commun.">
        <title>Genetic determinants of endophytism in the Arabidopsis root mycobiome.</title>
        <authorList>
            <person name="Mesny F."/>
            <person name="Miyauchi S."/>
            <person name="Thiergart T."/>
            <person name="Pickel B."/>
            <person name="Atanasova L."/>
            <person name="Karlsson M."/>
            <person name="Huettel B."/>
            <person name="Barry K.W."/>
            <person name="Haridas S."/>
            <person name="Chen C."/>
            <person name="Bauer D."/>
            <person name="Andreopoulos W."/>
            <person name="Pangilinan J."/>
            <person name="LaButti K."/>
            <person name="Riley R."/>
            <person name="Lipzen A."/>
            <person name="Clum A."/>
            <person name="Drula E."/>
            <person name="Henrissat B."/>
            <person name="Kohler A."/>
            <person name="Grigoriev I.V."/>
            <person name="Martin F.M."/>
            <person name="Hacquard S."/>
        </authorList>
    </citation>
    <scope>NUCLEOTIDE SEQUENCE</scope>
    <source>
        <strain evidence="1">MPI-SDFR-AT-0068</strain>
    </source>
</reference>
<proteinExistence type="predicted"/>
<dbReference type="Gene3D" id="3.40.50.300">
    <property type="entry name" value="P-loop containing nucleotide triphosphate hydrolases"/>
    <property type="match status" value="1"/>
</dbReference>
<dbReference type="OrthoDB" id="5426988at2759"/>
<name>A0A8K0RZR6_9HYPO</name>
<dbReference type="SUPFAM" id="SSF52540">
    <property type="entry name" value="P-loop containing nucleoside triphosphate hydrolases"/>
    <property type="match status" value="1"/>
</dbReference>
<dbReference type="EMBL" id="JAGPXF010000003">
    <property type="protein sequence ID" value="KAH7251871.1"/>
    <property type="molecule type" value="Genomic_DNA"/>
</dbReference>